<evidence type="ECO:0000313" key="7">
    <source>
        <dbReference type="Proteomes" id="UP000584374"/>
    </source>
</evidence>
<keyword evidence="7" id="KW-1185">Reference proteome</keyword>
<comment type="catalytic activity">
    <reaction evidence="5">
        <text>(6S)-5-formyl-5,6,7,8-tetrahydrofolate + ATP = (6R)-5,10-methenyltetrahydrofolate + ADP + phosphate</text>
        <dbReference type="Rhea" id="RHEA:10488"/>
        <dbReference type="ChEBI" id="CHEBI:30616"/>
        <dbReference type="ChEBI" id="CHEBI:43474"/>
        <dbReference type="ChEBI" id="CHEBI:57455"/>
        <dbReference type="ChEBI" id="CHEBI:57457"/>
        <dbReference type="ChEBI" id="CHEBI:456216"/>
        <dbReference type="EC" id="6.3.3.2"/>
    </reaction>
</comment>
<organism evidence="6 7">
    <name type="scientific">Saccharopolyspora phatthalungensis</name>
    <dbReference type="NCBI Taxonomy" id="664693"/>
    <lineage>
        <taxon>Bacteria</taxon>
        <taxon>Bacillati</taxon>
        <taxon>Actinomycetota</taxon>
        <taxon>Actinomycetes</taxon>
        <taxon>Pseudonocardiales</taxon>
        <taxon>Pseudonocardiaceae</taxon>
        <taxon>Saccharopolyspora</taxon>
    </lineage>
</organism>
<dbReference type="EMBL" id="JACHIW010000001">
    <property type="protein sequence ID" value="MBB5153671.1"/>
    <property type="molecule type" value="Genomic_DNA"/>
</dbReference>
<evidence type="ECO:0000256" key="3">
    <source>
        <dbReference type="ARBA" id="ARBA00022840"/>
    </source>
</evidence>
<keyword evidence="5" id="KW-0460">Magnesium</keyword>
<keyword evidence="2 4" id="KW-0547">Nucleotide-binding</keyword>
<dbReference type="EC" id="6.3.3.2" evidence="5"/>
<dbReference type="GO" id="GO:0046872">
    <property type="term" value="F:metal ion binding"/>
    <property type="evidence" value="ECO:0007669"/>
    <property type="project" value="UniProtKB-KW"/>
</dbReference>
<comment type="cofactor">
    <cofactor evidence="5">
        <name>Mg(2+)</name>
        <dbReference type="ChEBI" id="CHEBI:18420"/>
    </cofactor>
</comment>
<dbReference type="SUPFAM" id="SSF100950">
    <property type="entry name" value="NagB/RpiA/CoA transferase-like"/>
    <property type="match status" value="1"/>
</dbReference>
<dbReference type="InterPro" id="IPR024185">
    <property type="entry name" value="FTHF_cligase-like_sf"/>
</dbReference>
<evidence type="ECO:0000256" key="5">
    <source>
        <dbReference type="RuleBase" id="RU361279"/>
    </source>
</evidence>
<dbReference type="GO" id="GO:0005524">
    <property type="term" value="F:ATP binding"/>
    <property type="evidence" value="ECO:0007669"/>
    <property type="project" value="UniProtKB-KW"/>
</dbReference>
<accession>A0A840Q276</accession>
<dbReference type="PIRSF" id="PIRSF006806">
    <property type="entry name" value="FTHF_cligase"/>
    <property type="match status" value="1"/>
</dbReference>
<comment type="caution">
    <text evidence="6">The sequence shown here is derived from an EMBL/GenBank/DDBJ whole genome shotgun (WGS) entry which is preliminary data.</text>
</comment>
<evidence type="ECO:0000256" key="1">
    <source>
        <dbReference type="ARBA" id="ARBA00010638"/>
    </source>
</evidence>
<proteinExistence type="inferred from homology"/>
<keyword evidence="6" id="KW-0436">Ligase</keyword>
<evidence type="ECO:0000256" key="2">
    <source>
        <dbReference type="ARBA" id="ARBA00022741"/>
    </source>
</evidence>
<dbReference type="InterPro" id="IPR002698">
    <property type="entry name" value="FTHF_cligase"/>
</dbReference>
<dbReference type="InterPro" id="IPR037171">
    <property type="entry name" value="NagB/RpiA_transferase-like"/>
</dbReference>
<feature type="binding site" evidence="4">
    <location>
        <position position="57"/>
    </location>
    <ligand>
        <name>substrate</name>
    </ligand>
</feature>
<feature type="binding site" evidence="4">
    <location>
        <begin position="11"/>
        <end position="15"/>
    </location>
    <ligand>
        <name>ATP</name>
        <dbReference type="ChEBI" id="CHEBI:30616"/>
    </ligand>
</feature>
<comment type="similarity">
    <text evidence="1 5">Belongs to the 5-formyltetrahydrofolate cyclo-ligase family.</text>
</comment>
<dbReference type="NCBIfam" id="TIGR02727">
    <property type="entry name" value="MTHFS_bact"/>
    <property type="match status" value="1"/>
</dbReference>
<dbReference type="RefSeq" id="WP_184724784.1">
    <property type="nucleotide sequence ID" value="NZ_JACHIW010000001.1"/>
</dbReference>
<dbReference type="Gene3D" id="3.40.50.10420">
    <property type="entry name" value="NagB/RpiA/CoA transferase-like"/>
    <property type="match status" value="1"/>
</dbReference>
<gene>
    <name evidence="6" type="ORF">BJ970_001205</name>
</gene>
<dbReference type="PANTHER" id="PTHR23407:SF1">
    <property type="entry name" value="5-FORMYLTETRAHYDROFOLATE CYCLO-LIGASE"/>
    <property type="match status" value="1"/>
</dbReference>
<dbReference type="AlphaFoldDB" id="A0A840Q276"/>
<keyword evidence="5" id="KW-0479">Metal-binding</keyword>
<dbReference type="Proteomes" id="UP000584374">
    <property type="component" value="Unassembled WGS sequence"/>
</dbReference>
<sequence length="198" mass="21136">MSSLDESSTTKSEWRRMLLEQRRAVDEDTRATEDEALQQALLRWLDGRPVRTVAAYVPVGGEPGSPGLLDALRDAGLRVLLPIVVRGRPLEWADYTGPGSLRSAGFGLLEPAGDRLGPTTIGAADAVLVPALAVDHQGVRLGRGAGYYDRSLPMAAPSAPRIGIVRDGEFVVELPGEAHDVRMTGVLTPRRGVVALPV</sequence>
<feature type="binding site" evidence="4">
    <location>
        <begin position="140"/>
        <end position="148"/>
    </location>
    <ligand>
        <name>ATP</name>
        <dbReference type="ChEBI" id="CHEBI:30616"/>
    </ligand>
</feature>
<name>A0A840Q276_9PSEU</name>
<dbReference type="Pfam" id="PF01812">
    <property type="entry name" value="5-FTHF_cyc-lig"/>
    <property type="match status" value="1"/>
</dbReference>
<dbReference type="GO" id="GO:0030272">
    <property type="term" value="F:5-formyltetrahydrofolate cyclo-ligase activity"/>
    <property type="evidence" value="ECO:0007669"/>
    <property type="project" value="UniProtKB-EC"/>
</dbReference>
<feature type="binding site" evidence="4">
    <location>
        <position position="62"/>
    </location>
    <ligand>
        <name>substrate</name>
    </ligand>
</feature>
<dbReference type="GO" id="GO:0035999">
    <property type="term" value="P:tetrahydrofolate interconversion"/>
    <property type="evidence" value="ECO:0007669"/>
    <property type="project" value="TreeGrafter"/>
</dbReference>
<reference evidence="6 7" key="1">
    <citation type="submission" date="2020-08" db="EMBL/GenBank/DDBJ databases">
        <title>Sequencing the genomes of 1000 actinobacteria strains.</title>
        <authorList>
            <person name="Klenk H.-P."/>
        </authorList>
    </citation>
    <scope>NUCLEOTIDE SEQUENCE [LARGE SCALE GENOMIC DNA]</scope>
    <source>
        <strain evidence="6 7">DSM 45584</strain>
    </source>
</reference>
<dbReference type="GO" id="GO:0009396">
    <property type="term" value="P:folic acid-containing compound biosynthetic process"/>
    <property type="evidence" value="ECO:0007669"/>
    <property type="project" value="TreeGrafter"/>
</dbReference>
<evidence type="ECO:0000313" key="6">
    <source>
        <dbReference type="EMBL" id="MBB5153671.1"/>
    </source>
</evidence>
<keyword evidence="3 4" id="KW-0067">ATP-binding</keyword>
<dbReference type="PANTHER" id="PTHR23407">
    <property type="entry name" value="ATPASE INHIBITOR/5-FORMYLTETRAHYDROFOLATE CYCLO-LIGASE"/>
    <property type="match status" value="1"/>
</dbReference>
<protein>
    <recommendedName>
        <fullName evidence="5">5-formyltetrahydrofolate cyclo-ligase</fullName>
        <ecNumber evidence="5">6.3.3.2</ecNumber>
    </recommendedName>
</protein>
<evidence type="ECO:0000256" key="4">
    <source>
        <dbReference type="PIRSR" id="PIRSR006806-1"/>
    </source>
</evidence>